<dbReference type="GO" id="GO:0007155">
    <property type="term" value="P:cell adhesion"/>
    <property type="evidence" value="ECO:0007669"/>
    <property type="project" value="InterPro"/>
</dbReference>
<keyword evidence="3" id="KW-1185">Reference proteome</keyword>
<dbReference type="eggNOG" id="COG1345">
    <property type="taxonomic scope" value="Bacteria"/>
</dbReference>
<accession>V6MEQ6</accession>
<comment type="caution">
    <text evidence="2">The sequence shown here is derived from an EMBL/GenBank/DDBJ whole genome shotgun (WGS) entry which is preliminary data.</text>
</comment>
<dbReference type="InterPro" id="IPR040026">
    <property type="entry name" value="FliD"/>
</dbReference>
<dbReference type="STRING" id="1408254.T458_19255"/>
<dbReference type="InterPro" id="IPR010809">
    <property type="entry name" value="FliD_C"/>
</dbReference>
<gene>
    <name evidence="2" type="ORF">T458_19255</name>
</gene>
<dbReference type="PATRIC" id="fig|1408254.3.peg.3790"/>
<dbReference type="EMBL" id="AYJU01000017">
    <property type="protein sequence ID" value="EST53868.1"/>
    <property type="molecule type" value="Genomic_DNA"/>
</dbReference>
<dbReference type="OrthoDB" id="2476485at2"/>
<sequence>MRFTRVTHTPFSHRVGRYHFQMAQAKLNTPVQPVFTYSLQSFYARQQEWVTELSHSLSRLYRFSAELDQSAREFDPDRKNSAINGRIATSSHPEVVLAEALPGAEPARCELTVYSLASGQSNRSLGALPGEPSPVRAGQHIFTLSIGDQEKELQFYSDPNDTFVDSLRRMAGVINRSRLGVSARMETSGEHSPWSLVIESIRTGAKQAFTLRDTSGHSIRALGLDQTKTEARDAELLLNHEHVRLEQNQLLVDNSGVKLTLLQADRSQSILIEVAKDTERLLDQTKTLVHRYNRLFAFLREHQDVLSTQKLETFDRIARAADQELISFGIERSGNGELLLDESHWRTVVDTDFSAFADAMKGLGRQFREEMTKIQTTPLGSFSHSYSESQSANPYIALSWSSFQYNYATAAGMFVDMRF</sequence>
<dbReference type="PANTHER" id="PTHR30288:SF0">
    <property type="entry name" value="FLAGELLAR HOOK-ASSOCIATED PROTEIN 2"/>
    <property type="match status" value="1"/>
</dbReference>
<dbReference type="Pfam" id="PF07195">
    <property type="entry name" value="FliD_C"/>
    <property type="match status" value="1"/>
</dbReference>
<protein>
    <recommendedName>
        <fullName evidence="1">Flagellar hook-associated protein 2 C-terminal domain-containing protein</fullName>
    </recommendedName>
</protein>
<reference evidence="2 3" key="1">
    <citation type="journal article" date="2014" name="Genome Announc.">
        <title>Draft Genome Sequence of Brevibacillus panacihumi Strain W25, a Halotolerant Hydrocarbon-Degrading Bacterium.</title>
        <authorList>
            <person name="Wang X."/>
            <person name="Jin D."/>
            <person name="Zhou L."/>
            <person name="Wu L."/>
            <person name="An W."/>
            <person name="Chen Y."/>
            <person name="Zhao L."/>
        </authorList>
    </citation>
    <scope>NUCLEOTIDE SEQUENCE [LARGE SCALE GENOMIC DNA]</scope>
    <source>
        <strain evidence="2 3">W25</strain>
    </source>
</reference>
<dbReference type="GO" id="GO:0009421">
    <property type="term" value="C:bacterial-type flagellum filament cap"/>
    <property type="evidence" value="ECO:0007669"/>
    <property type="project" value="InterPro"/>
</dbReference>
<organism evidence="2 3">
    <name type="scientific">Brevibacillus panacihumi W25</name>
    <dbReference type="NCBI Taxonomy" id="1408254"/>
    <lineage>
        <taxon>Bacteria</taxon>
        <taxon>Bacillati</taxon>
        <taxon>Bacillota</taxon>
        <taxon>Bacilli</taxon>
        <taxon>Bacillales</taxon>
        <taxon>Paenibacillaceae</taxon>
        <taxon>Brevibacillus</taxon>
    </lineage>
</organism>
<dbReference type="Proteomes" id="UP000017973">
    <property type="component" value="Unassembled WGS sequence"/>
</dbReference>
<evidence type="ECO:0000313" key="2">
    <source>
        <dbReference type="EMBL" id="EST53868.1"/>
    </source>
</evidence>
<dbReference type="GO" id="GO:0071973">
    <property type="term" value="P:bacterial-type flagellum-dependent cell motility"/>
    <property type="evidence" value="ECO:0007669"/>
    <property type="project" value="TreeGrafter"/>
</dbReference>
<dbReference type="PANTHER" id="PTHR30288">
    <property type="entry name" value="FLAGELLAR CAP/ASSEMBLY PROTEIN FLID"/>
    <property type="match status" value="1"/>
</dbReference>
<name>V6MEQ6_9BACL</name>
<feature type="domain" description="Flagellar hook-associated protein 2 C-terminal" evidence="1">
    <location>
        <begin position="231"/>
        <end position="305"/>
    </location>
</feature>
<dbReference type="HOGENOM" id="CLU_655021_0_0_9"/>
<proteinExistence type="predicted"/>
<evidence type="ECO:0000313" key="3">
    <source>
        <dbReference type="Proteomes" id="UP000017973"/>
    </source>
</evidence>
<dbReference type="RefSeq" id="WP_023557687.1">
    <property type="nucleotide sequence ID" value="NZ_KI629785.1"/>
</dbReference>
<dbReference type="AlphaFoldDB" id="V6MEQ6"/>
<evidence type="ECO:0000259" key="1">
    <source>
        <dbReference type="Pfam" id="PF07195"/>
    </source>
</evidence>